<feature type="transmembrane region" description="Helical" evidence="7">
    <location>
        <begin position="80"/>
        <end position="99"/>
    </location>
</feature>
<comment type="subcellular location">
    <subcellularLocation>
        <location evidence="1">Cell membrane</location>
        <topology evidence="1">Multi-pass membrane protein</topology>
    </subcellularLocation>
</comment>
<protein>
    <submittedName>
        <fullName evidence="8">Uncharacterized membrane protein YphA, DoxX/SURF4 family</fullName>
    </submittedName>
</protein>
<evidence type="ECO:0000256" key="4">
    <source>
        <dbReference type="ARBA" id="ARBA00022692"/>
    </source>
</evidence>
<reference evidence="8 9" key="1">
    <citation type="submission" date="2017-05" db="EMBL/GenBank/DDBJ databases">
        <authorList>
            <person name="Varghese N."/>
            <person name="Submissions S."/>
        </authorList>
    </citation>
    <scope>NUCLEOTIDE SEQUENCE [LARGE SCALE GENOMIC DNA]</scope>
    <source>
        <strain evidence="8 9">DSM 29371</strain>
    </source>
</reference>
<sequence>MKSNIIKTKELPLFIPRMIVGFTFLSEGIQKFITPETVGSGRFAKIGFQNPEFWATTVGTVEIVCGILLLLGLLSRLASIFLLIIMVVAFISTKVPVLTEKGFWSFAHEYRTDFAMTLLLIMLFYFGSGNYSIDKYIIKSGKKS</sequence>
<dbReference type="InterPro" id="IPR051907">
    <property type="entry name" value="DoxX-like_oxidoreductase"/>
</dbReference>
<organism evidence="8 9">
    <name type="scientific">Chryseobacterium rhizoplanae</name>
    <dbReference type="NCBI Taxonomy" id="1609531"/>
    <lineage>
        <taxon>Bacteria</taxon>
        <taxon>Pseudomonadati</taxon>
        <taxon>Bacteroidota</taxon>
        <taxon>Flavobacteriia</taxon>
        <taxon>Flavobacteriales</taxon>
        <taxon>Weeksellaceae</taxon>
        <taxon>Chryseobacterium group</taxon>
        <taxon>Chryseobacterium</taxon>
    </lineage>
</organism>
<dbReference type="InterPro" id="IPR032808">
    <property type="entry name" value="DoxX"/>
</dbReference>
<evidence type="ECO:0000256" key="3">
    <source>
        <dbReference type="ARBA" id="ARBA00022475"/>
    </source>
</evidence>
<dbReference type="GO" id="GO:0005886">
    <property type="term" value="C:plasma membrane"/>
    <property type="evidence" value="ECO:0007669"/>
    <property type="project" value="UniProtKB-SubCell"/>
</dbReference>
<gene>
    <name evidence="8" type="ORF">SAMN06265171_11531</name>
</gene>
<keyword evidence="6 7" id="KW-0472">Membrane</keyword>
<proteinExistence type="inferred from homology"/>
<feature type="transmembrane region" description="Helical" evidence="7">
    <location>
        <begin position="53"/>
        <end position="73"/>
    </location>
</feature>
<keyword evidence="5 7" id="KW-1133">Transmembrane helix</keyword>
<evidence type="ECO:0000313" key="8">
    <source>
        <dbReference type="EMBL" id="SMO95452.1"/>
    </source>
</evidence>
<dbReference type="Pfam" id="PF07681">
    <property type="entry name" value="DoxX"/>
    <property type="match status" value="1"/>
</dbReference>
<keyword evidence="3" id="KW-1003">Cell membrane</keyword>
<evidence type="ECO:0000313" key="9">
    <source>
        <dbReference type="Proteomes" id="UP000316916"/>
    </source>
</evidence>
<dbReference type="Proteomes" id="UP000316916">
    <property type="component" value="Unassembled WGS sequence"/>
</dbReference>
<accession>A0A521FGZ4</accession>
<dbReference type="PANTHER" id="PTHR33452">
    <property type="entry name" value="OXIDOREDUCTASE CATD-RELATED"/>
    <property type="match status" value="1"/>
</dbReference>
<dbReference type="RefSeq" id="WP_142719780.1">
    <property type="nucleotide sequence ID" value="NZ_FXTC01000015.1"/>
</dbReference>
<feature type="transmembrane region" description="Helical" evidence="7">
    <location>
        <begin position="114"/>
        <end position="133"/>
    </location>
</feature>
<feature type="transmembrane region" description="Helical" evidence="7">
    <location>
        <begin position="12"/>
        <end position="33"/>
    </location>
</feature>
<evidence type="ECO:0000256" key="7">
    <source>
        <dbReference type="SAM" id="Phobius"/>
    </source>
</evidence>
<evidence type="ECO:0000256" key="1">
    <source>
        <dbReference type="ARBA" id="ARBA00004651"/>
    </source>
</evidence>
<evidence type="ECO:0000256" key="5">
    <source>
        <dbReference type="ARBA" id="ARBA00022989"/>
    </source>
</evidence>
<keyword evidence="9" id="KW-1185">Reference proteome</keyword>
<dbReference type="AlphaFoldDB" id="A0A521FGZ4"/>
<name>A0A521FGZ4_9FLAO</name>
<dbReference type="EMBL" id="FXTC01000015">
    <property type="protein sequence ID" value="SMO95452.1"/>
    <property type="molecule type" value="Genomic_DNA"/>
</dbReference>
<evidence type="ECO:0000256" key="6">
    <source>
        <dbReference type="ARBA" id="ARBA00023136"/>
    </source>
</evidence>
<comment type="similarity">
    <text evidence="2">Belongs to the DoxX family.</text>
</comment>
<evidence type="ECO:0000256" key="2">
    <source>
        <dbReference type="ARBA" id="ARBA00006679"/>
    </source>
</evidence>
<keyword evidence="4 7" id="KW-0812">Transmembrane</keyword>
<dbReference type="PANTHER" id="PTHR33452:SF1">
    <property type="entry name" value="INNER MEMBRANE PROTEIN YPHA-RELATED"/>
    <property type="match status" value="1"/>
</dbReference>